<protein>
    <submittedName>
        <fullName evidence="2">Uncharacterized protein</fullName>
    </submittedName>
</protein>
<comment type="caution">
    <text evidence="2">The sequence shown here is derived from an EMBL/GenBank/DDBJ whole genome shotgun (WGS) entry which is preliminary data.</text>
</comment>
<evidence type="ECO:0000313" key="3">
    <source>
        <dbReference type="Proteomes" id="UP000237481"/>
    </source>
</evidence>
<organism evidence="2 3">
    <name type="scientific">Tolypocladium paradoxum</name>
    <dbReference type="NCBI Taxonomy" id="94208"/>
    <lineage>
        <taxon>Eukaryota</taxon>
        <taxon>Fungi</taxon>
        <taxon>Dikarya</taxon>
        <taxon>Ascomycota</taxon>
        <taxon>Pezizomycotina</taxon>
        <taxon>Sordariomycetes</taxon>
        <taxon>Hypocreomycetidae</taxon>
        <taxon>Hypocreales</taxon>
        <taxon>Ophiocordycipitaceae</taxon>
        <taxon>Tolypocladium</taxon>
    </lineage>
</organism>
<sequence>MTATRYVIYSRDKTPIDTKKSLRDNCDALMPIIQRILNRESLDLDKVELLYISVGRGLWIAFDYDNPEHGDCAVSGFRMKNKFTEINPYSVPASIVHQRIRNCPAFPVLVGGLPSAKSSEADSEKQTATSNSTTPSADKENDWSE</sequence>
<evidence type="ECO:0000256" key="1">
    <source>
        <dbReference type="SAM" id="MobiDB-lite"/>
    </source>
</evidence>
<dbReference type="OrthoDB" id="5430428at2759"/>
<proteinExistence type="predicted"/>
<evidence type="ECO:0000313" key="2">
    <source>
        <dbReference type="EMBL" id="POR36055.1"/>
    </source>
</evidence>
<dbReference type="Proteomes" id="UP000237481">
    <property type="component" value="Unassembled WGS sequence"/>
</dbReference>
<feature type="compositionally biased region" description="Polar residues" evidence="1">
    <location>
        <begin position="126"/>
        <end position="136"/>
    </location>
</feature>
<gene>
    <name evidence="2" type="ORF">TPAR_03744</name>
</gene>
<dbReference type="EMBL" id="PKSG01000367">
    <property type="protein sequence ID" value="POR36055.1"/>
    <property type="molecule type" value="Genomic_DNA"/>
</dbReference>
<accession>A0A2S4L0X1</accession>
<feature type="region of interest" description="Disordered" evidence="1">
    <location>
        <begin position="115"/>
        <end position="145"/>
    </location>
</feature>
<dbReference type="AlphaFoldDB" id="A0A2S4L0X1"/>
<reference evidence="2 3" key="1">
    <citation type="submission" date="2018-01" db="EMBL/GenBank/DDBJ databases">
        <title>Harnessing the power of phylogenomics to disentangle the directionality and signatures of interkingdom host jumping in the parasitic fungal genus Tolypocladium.</title>
        <authorList>
            <person name="Quandt C.A."/>
            <person name="Patterson W."/>
            <person name="Spatafora J.W."/>
        </authorList>
    </citation>
    <scope>NUCLEOTIDE SEQUENCE [LARGE SCALE GENOMIC DNA]</scope>
    <source>
        <strain evidence="2 3">NRBC 100945</strain>
    </source>
</reference>
<keyword evidence="3" id="KW-1185">Reference proteome</keyword>
<name>A0A2S4L0X1_9HYPO</name>